<keyword evidence="1" id="KW-0489">Methyltransferase</keyword>
<comment type="caution">
    <text evidence="1">The sequence shown here is derived from an EMBL/GenBank/DDBJ whole genome shotgun (WGS) entry which is preliminary data.</text>
</comment>
<accession>A0ABV9T556</accession>
<dbReference type="Proteomes" id="UP001595818">
    <property type="component" value="Unassembled WGS sequence"/>
</dbReference>
<protein>
    <submittedName>
        <fullName evidence="1">Class I SAM-dependent methyltransferase</fullName>
        <ecNumber evidence="1">2.1.1.-</ecNumber>
    </submittedName>
</protein>
<gene>
    <name evidence="1" type="ORF">ACFPFU_17980</name>
</gene>
<dbReference type="GO" id="GO:0008168">
    <property type="term" value="F:methyltransferase activity"/>
    <property type="evidence" value="ECO:0007669"/>
    <property type="project" value="UniProtKB-KW"/>
</dbReference>
<dbReference type="SUPFAM" id="SSF53335">
    <property type="entry name" value="S-adenosyl-L-methionine-dependent methyltransferases"/>
    <property type="match status" value="1"/>
</dbReference>
<proteinExistence type="predicted"/>
<dbReference type="Pfam" id="PF13578">
    <property type="entry name" value="Methyltransf_24"/>
    <property type="match status" value="1"/>
</dbReference>
<dbReference type="Gene3D" id="3.40.50.150">
    <property type="entry name" value="Vaccinia Virus protein VP39"/>
    <property type="match status" value="1"/>
</dbReference>
<organism evidence="1 2">
    <name type="scientific">Negadavirga shengliensis</name>
    <dbReference type="NCBI Taxonomy" id="1389218"/>
    <lineage>
        <taxon>Bacteria</taxon>
        <taxon>Pseudomonadati</taxon>
        <taxon>Bacteroidota</taxon>
        <taxon>Cytophagia</taxon>
        <taxon>Cytophagales</taxon>
        <taxon>Cyclobacteriaceae</taxon>
        <taxon>Negadavirga</taxon>
    </lineage>
</organism>
<reference evidence="2" key="1">
    <citation type="journal article" date="2019" name="Int. J. Syst. Evol. Microbiol.">
        <title>The Global Catalogue of Microorganisms (GCM) 10K type strain sequencing project: providing services to taxonomists for standard genome sequencing and annotation.</title>
        <authorList>
            <consortium name="The Broad Institute Genomics Platform"/>
            <consortium name="The Broad Institute Genome Sequencing Center for Infectious Disease"/>
            <person name="Wu L."/>
            <person name="Ma J."/>
        </authorList>
    </citation>
    <scope>NUCLEOTIDE SEQUENCE [LARGE SCALE GENOMIC DNA]</scope>
    <source>
        <strain evidence="2">CGMCC 4.7466</strain>
    </source>
</reference>
<dbReference type="EC" id="2.1.1.-" evidence="1"/>
<keyword evidence="2" id="KW-1185">Reference proteome</keyword>
<dbReference type="EMBL" id="JBHSJJ010000011">
    <property type="protein sequence ID" value="MFC4873596.1"/>
    <property type="molecule type" value="Genomic_DNA"/>
</dbReference>
<name>A0ABV9T556_9BACT</name>
<dbReference type="InterPro" id="IPR029063">
    <property type="entry name" value="SAM-dependent_MTases_sf"/>
</dbReference>
<dbReference type="RefSeq" id="WP_377066607.1">
    <property type="nucleotide sequence ID" value="NZ_JBHSJJ010000011.1"/>
</dbReference>
<sequence length="253" mass="29297">MNIIEQIFESRKVESLSGEWVDLDSNIDRREGAAIERILLDNPDFKRTIEIGFAQGISSLFICNALNGRNDPCHTVIDPNQTSHWKGIGINNMKKLGFDNFRLFEEGSETALAKLLDSGETFDFGLIDGWHTFDHTLLDFFYLEKLVRVGGIICVDDVTKPGVNKAMRHFMTYPNLRLIDRVRVNTSLKAKFRDGFINGAIGSLKYFIPKKYHWRVFSFKLLFPDKAIGLDSSMVFFEKTDEDRRPWNWFEHF</sequence>
<evidence type="ECO:0000313" key="2">
    <source>
        <dbReference type="Proteomes" id="UP001595818"/>
    </source>
</evidence>
<dbReference type="GO" id="GO:0032259">
    <property type="term" value="P:methylation"/>
    <property type="evidence" value="ECO:0007669"/>
    <property type="project" value="UniProtKB-KW"/>
</dbReference>
<evidence type="ECO:0000313" key="1">
    <source>
        <dbReference type="EMBL" id="MFC4873596.1"/>
    </source>
</evidence>
<keyword evidence="1" id="KW-0808">Transferase</keyword>